<feature type="transmembrane region" description="Helical" evidence="2">
    <location>
        <begin position="459"/>
        <end position="483"/>
    </location>
</feature>
<dbReference type="RefSeq" id="WP_030284473.1">
    <property type="nucleotide sequence ID" value="NZ_JBEZVI010000006.1"/>
</dbReference>
<dbReference type="InterPro" id="IPR010090">
    <property type="entry name" value="Phage_tape_meas"/>
</dbReference>
<keyword evidence="2" id="KW-1133">Transmembrane helix</keyword>
<proteinExistence type="predicted"/>
<sequence>MALTVGELTATLTVDPSGAEAGITRARQAMRAGAGQIAGDADRAGDAAGGALGDGLADGAAAGGDRAAAGIAGALKGFAAAAVGASISAAFMAGLSEAMQQGKITSTLQAQLGTSGPVAAQYGKAAGALYSGAIVDSVQDGADVLRGIAQQGLLPPEATQAQIASMGTRVADTARVMGEDVGAVSRAVGTMLKTGVAQNASEAMDVLVRGTQRGANAGEDLLDTFSEYSVQFRDLGLDSQTAMGLLQQGLQGGARDADTVADALKEFAIRSKDMSSGSVGAFQAIGLNAGKMAATFTKGGPAASAALGTVLSRIKAIENPAKRNAVAVALFGTKAEDLQGALYKLNPSTAVAALGKVRGAADTAGTAMRDNAATKVEAFKRSLTQGFVEVLGTQVIPALTTGAAYAMRFGSALGTAGGFVAQNRGAFIALAVVVTAVMLPTLVRLAAQAGITTAATVTGWATQSAAGAVAAARYVAVNALILAGWARQGAAAGAAAVRVVAAWVLMGAQSMIQGARMAAAWALAMGPVGLVIAAVVGLVVLVIAKWDTIKSATAAAWNWLWGKIKAIAGFVVQIFLNWTLPGLIFKHWDAIKNGASTAWNAILNFIKAIPRRIVSFFLNWPLLGFIIRNWEAVKNATENKASQMLAYVKSLPGKIVGFFRGFATMLIVKGRDLILGLWNGIKSMGGWLRSKLGSWAKAMIPGPIAKALGIHSPSRVMRDKIGRHIPTGLIAGIRAGAPAVGRTMRNLVSLPAAPQFAPAAAAPAGAAGGGSWGPAVHIENWHAGHASPDQTAAALAWQMKARG</sequence>
<comment type="caution">
    <text evidence="4">The sequence shown here is derived from an EMBL/GenBank/DDBJ whole genome shotgun (WGS) entry which is preliminary data.</text>
</comment>
<keyword evidence="2" id="KW-0472">Membrane</keyword>
<accession>A0ABV2YXL5</accession>
<dbReference type="PANTHER" id="PTHR37813">
    <property type="entry name" value="FELS-2 PROPHAGE PROTEIN"/>
    <property type="match status" value="1"/>
</dbReference>
<feature type="transmembrane region" description="Helical" evidence="2">
    <location>
        <begin position="426"/>
        <end position="447"/>
    </location>
</feature>
<reference evidence="4 5" key="1">
    <citation type="submission" date="2024-06" db="EMBL/GenBank/DDBJ databases">
        <title>The Natural Products Discovery Center: Release of the First 8490 Sequenced Strains for Exploring Actinobacteria Biosynthetic Diversity.</title>
        <authorList>
            <person name="Kalkreuter E."/>
            <person name="Kautsar S.A."/>
            <person name="Yang D."/>
            <person name="Bader C.D."/>
            <person name="Teijaro C.N."/>
            <person name="Fluegel L."/>
            <person name="Davis C.M."/>
            <person name="Simpson J.R."/>
            <person name="Lauterbach L."/>
            <person name="Steele A.D."/>
            <person name="Gui C."/>
            <person name="Meng S."/>
            <person name="Li G."/>
            <person name="Viehrig K."/>
            <person name="Ye F."/>
            <person name="Su P."/>
            <person name="Kiefer A.F."/>
            <person name="Nichols A."/>
            <person name="Cepeda A.J."/>
            <person name="Yan W."/>
            <person name="Fan B."/>
            <person name="Jiang Y."/>
            <person name="Adhikari A."/>
            <person name="Zheng C.-J."/>
            <person name="Schuster L."/>
            <person name="Cowan T.M."/>
            <person name="Smanski M.J."/>
            <person name="Chevrette M.G."/>
            <person name="De Carvalho L.P.S."/>
            <person name="Shen B."/>
        </authorList>
    </citation>
    <scope>NUCLEOTIDE SEQUENCE [LARGE SCALE GENOMIC DNA]</scope>
    <source>
        <strain evidence="4 5">NPDC033039</strain>
    </source>
</reference>
<feature type="transmembrane region" description="Helical" evidence="2">
    <location>
        <begin position="520"/>
        <end position="544"/>
    </location>
</feature>
<keyword evidence="1" id="KW-1188">Viral release from host cell</keyword>
<name>A0ABV2YXL5_9ACTN</name>
<evidence type="ECO:0000313" key="5">
    <source>
        <dbReference type="Proteomes" id="UP001550853"/>
    </source>
</evidence>
<protein>
    <submittedName>
        <fullName evidence="4">Phage tail tape measure protein</fullName>
    </submittedName>
</protein>
<keyword evidence="2" id="KW-0812">Transmembrane</keyword>
<evidence type="ECO:0000313" key="4">
    <source>
        <dbReference type="EMBL" id="MEU3710485.1"/>
    </source>
</evidence>
<dbReference type="Pfam" id="PF10145">
    <property type="entry name" value="PhageMin_Tail"/>
    <property type="match status" value="1"/>
</dbReference>
<evidence type="ECO:0000256" key="1">
    <source>
        <dbReference type="ARBA" id="ARBA00022612"/>
    </source>
</evidence>
<dbReference type="PANTHER" id="PTHR37813:SF1">
    <property type="entry name" value="FELS-2 PROPHAGE PROTEIN"/>
    <property type="match status" value="1"/>
</dbReference>
<feature type="transmembrane region" description="Helical" evidence="2">
    <location>
        <begin position="489"/>
        <end position="508"/>
    </location>
</feature>
<evidence type="ECO:0000256" key="2">
    <source>
        <dbReference type="SAM" id="Phobius"/>
    </source>
</evidence>
<dbReference type="EMBL" id="JBEZVI010000006">
    <property type="protein sequence ID" value="MEU3710485.1"/>
    <property type="molecule type" value="Genomic_DNA"/>
</dbReference>
<dbReference type="Proteomes" id="UP001550853">
    <property type="component" value="Unassembled WGS sequence"/>
</dbReference>
<feature type="domain" description="Phage tail tape measure protein" evidence="3">
    <location>
        <begin position="137"/>
        <end position="332"/>
    </location>
</feature>
<feature type="transmembrane region" description="Helical" evidence="2">
    <location>
        <begin position="564"/>
        <end position="585"/>
    </location>
</feature>
<organism evidence="4 5">
    <name type="scientific">Streptomyces catenulae</name>
    <dbReference type="NCBI Taxonomy" id="66875"/>
    <lineage>
        <taxon>Bacteria</taxon>
        <taxon>Bacillati</taxon>
        <taxon>Actinomycetota</taxon>
        <taxon>Actinomycetes</taxon>
        <taxon>Kitasatosporales</taxon>
        <taxon>Streptomycetaceae</taxon>
        <taxon>Streptomyces</taxon>
    </lineage>
</organism>
<keyword evidence="5" id="KW-1185">Reference proteome</keyword>
<evidence type="ECO:0000259" key="3">
    <source>
        <dbReference type="Pfam" id="PF10145"/>
    </source>
</evidence>
<gene>
    <name evidence="4" type="ORF">AB0E61_10320</name>
</gene>